<dbReference type="PRINTS" id="PR00081">
    <property type="entry name" value="GDHRDH"/>
</dbReference>
<evidence type="ECO:0000313" key="3">
    <source>
        <dbReference type="EMBL" id="NDU96023.1"/>
    </source>
</evidence>
<dbReference type="Pfam" id="PF00106">
    <property type="entry name" value="adh_short"/>
    <property type="match status" value="1"/>
</dbReference>
<dbReference type="CDD" id="cd05327">
    <property type="entry name" value="retinol-DH_like_SDR_c_like"/>
    <property type="match status" value="1"/>
</dbReference>
<keyword evidence="4" id="KW-1185">Reference proteome</keyword>
<dbReference type="RefSeq" id="WP_163949236.1">
    <property type="nucleotide sequence ID" value="NZ_JAAFZH010000005.1"/>
</dbReference>
<dbReference type="PRINTS" id="PR00080">
    <property type="entry name" value="SDRFAMILY"/>
</dbReference>
<dbReference type="NCBIfam" id="NF004846">
    <property type="entry name" value="PRK06197.1"/>
    <property type="match status" value="1"/>
</dbReference>
<dbReference type="InterPro" id="IPR036291">
    <property type="entry name" value="NAD(P)-bd_dom_sf"/>
</dbReference>
<dbReference type="SUPFAM" id="SSF51735">
    <property type="entry name" value="NAD(P)-binding Rossmann-fold domains"/>
    <property type="match status" value="1"/>
</dbReference>
<accession>A0A6L9LB33</accession>
<dbReference type="GO" id="GO:0016491">
    <property type="term" value="F:oxidoreductase activity"/>
    <property type="evidence" value="ECO:0007669"/>
    <property type="project" value="UniProtKB-KW"/>
</dbReference>
<dbReference type="AlphaFoldDB" id="A0A6L9LB33"/>
<evidence type="ECO:0000256" key="2">
    <source>
        <dbReference type="RuleBase" id="RU000363"/>
    </source>
</evidence>
<dbReference type="EMBL" id="JAAFZH010000005">
    <property type="protein sequence ID" value="NDU96023.1"/>
    <property type="molecule type" value="Genomic_DNA"/>
</dbReference>
<sequence>MWTTNDMPAQTGKTIIVTGGNTGIGYETALALYKAGATVILACRDQEKADKAAEAIRQQAGSGTIETAILDLASLTSVKNMADQFSRTHNRLDVLINNAGVMYCPELKTEEGFELQFGINFIGHFALTGYLYPLLKATPGSRVVTVSSMAYLRGQIDFNNLHSEQSYDTYREYSQSKLANILLTLELDRRIRQVGDAVLSVAVQPGANSTDLSRHMNQAEYDAAVQRIGDLMEPWQGALPSLYAATMPDVQGADFYSPDQDGGYRGYPVKFDYADNALDETTATRLWQLAEEATGIRFPA</sequence>
<organism evidence="3 4">
    <name type="scientific">Spirosoma terrae</name>
    <dbReference type="NCBI Taxonomy" id="1968276"/>
    <lineage>
        <taxon>Bacteria</taxon>
        <taxon>Pseudomonadati</taxon>
        <taxon>Bacteroidota</taxon>
        <taxon>Cytophagia</taxon>
        <taxon>Cytophagales</taxon>
        <taxon>Cytophagaceae</taxon>
        <taxon>Spirosoma</taxon>
    </lineage>
</organism>
<name>A0A6L9LB33_9BACT</name>
<dbReference type="PANTHER" id="PTHR43157">
    <property type="entry name" value="PHOSPHATIDYLINOSITOL-GLYCAN BIOSYNTHESIS CLASS F PROTEIN-RELATED"/>
    <property type="match status" value="1"/>
</dbReference>
<proteinExistence type="inferred from homology"/>
<reference evidence="3 4" key="1">
    <citation type="submission" date="2020-02" db="EMBL/GenBank/DDBJ databases">
        <title>Draft genome sequence of two Spirosoma agri KCTC 52727 and Spirosoma terrae KCTC 52035.</title>
        <authorList>
            <person name="Rojas J."/>
            <person name="Ambika Manirajan B."/>
            <person name="Suarez C."/>
            <person name="Ratering S."/>
            <person name="Schnell S."/>
        </authorList>
    </citation>
    <scope>NUCLEOTIDE SEQUENCE [LARGE SCALE GENOMIC DNA]</scope>
    <source>
        <strain evidence="3 4">KCTC 52035</strain>
    </source>
</reference>
<gene>
    <name evidence="3" type="ORF">GK108_14160</name>
</gene>
<evidence type="ECO:0000313" key="4">
    <source>
        <dbReference type="Proteomes" id="UP000474175"/>
    </source>
</evidence>
<comment type="similarity">
    <text evidence="2">Belongs to the short-chain dehydrogenases/reductases (SDR) family.</text>
</comment>
<dbReference type="InterPro" id="IPR002347">
    <property type="entry name" value="SDR_fam"/>
</dbReference>
<evidence type="ECO:0000256" key="1">
    <source>
        <dbReference type="ARBA" id="ARBA00023002"/>
    </source>
</evidence>
<protein>
    <submittedName>
        <fullName evidence="3">SDR family NAD(P)-dependent oxidoreductase</fullName>
    </submittedName>
</protein>
<dbReference type="Proteomes" id="UP000474175">
    <property type="component" value="Unassembled WGS sequence"/>
</dbReference>
<keyword evidence="1" id="KW-0560">Oxidoreductase</keyword>
<dbReference type="Gene3D" id="3.40.50.720">
    <property type="entry name" value="NAD(P)-binding Rossmann-like Domain"/>
    <property type="match status" value="1"/>
</dbReference>
<comment type="caution">
    <text evidence="3">The sequence shown here is derived from an EMBL/GenBank/DDBJ whole genome shotgun (WGS) entry which is preliminary data.</text>
</comment>
<dbReference type="PANTHER" id="PTHR43157:SF31">
    <property type="entry name" value="PHOSPHATIDYLINOSITOL-GLYCAN BIOSYNTHESIS CLASS F PROTEIN"/>
    <property type="match status" value="1"/>
</dbReference>